<name>A0ABT9EG80_9SPHN</name>
<keyword evidence="14" id="KW-1185">Reference proteome</keyword>
<feature type="transmembrane region" description="Helical" evidence="11">
    <location>
        <begin position="28"/>
        <end position="50"/>
    </location>
</feature>
<dbReference type="InterPro" id="IPR012902">
    <property type="entry name" value="N_methyl_site"/>
</dbReference>
<evidence type="ECO:0000256" key="7">
    <source>
        <dbReference type="ARBA" id="ARBA00022989"/>
    </source>
</evidence>
<gene>
    <name evidence="13" type="ORF">Q5H91_02015</name>
</gene>
<dbReference type="SUPFAM" id="SSF54523">
    <property type="entry name" value="Pili subunits"/>
    <property type="match status" value="1"/>
</dbReference>
<keyword evidence="5" id="KW-0997">Cell inner membrane</keyword>
<evidence type="ECO:0000259" key="12">
    <source>
        <dbReference type="Pfam" id="PF12019"/>
    </source>
</evidence>
<evidence type="ECO:0000256" key="5">
    <source>
        <dbReference type="ARBA" id="ARBA00022519"/>
    </source>
</evidence>
<evidence type="ECO:0000256" key="2">
    <source>
        <dbReference type="ARBA" id="ARBA00021549"/>
    </source>
</evidence>
<organism evidence="13 14">
    <name type="scientific">Sphingomonas aurea</name>
    <dbReference type="NCBI Taxonomy" id="3063994"/>
    <lineage>
        <taxon>Bacteria</taxon>
        <taxon>Pseudomonadati</taxon>
        <taxon>Pseudomonadota</taxon>
        <taxon>Alphaproteobacteria</taxon>
        <taxon>Sphingomonadales</taxon>
        <taxon>Sphingomonadaceae</taxon>
        <taxon>Sphingomonas</taxon>
    </lineage>
</organism>
<evidence type="ECO:0000256" key="6">
    <source>
        <dbReference type="ARBA" id="ARBA00022692"/>
    </source>
</evidence>
<keyword evidence="4" id="KW-0488">Methylation</keyword>
<keyword evidence="8 11" id="KW-0472">Membrane</keyword>
<evidence type="ECO:0000256" key="10">
    <source>
        <dbReference type="ARBA" id="ARBA00030775"/>
    </source>
</evidence>
<reference evidence="13 14" key="1">
    <citation type="submission" date="2023-07" db="EMBL/GenBank/DDBJ databases">
        <authorList>
            <person name="Kim M.K."/>
        </authorList>
    </citation>
    <scope>NUCLEOTIDE SEQUENCE [LARGE SCALE GENOMIC DNA]</scope>
    <source>
        <strain evidence="13 14">KR1UV-12</strain>
    </source>
</reference>
<feature type="domain" description="General secretion pathway GspH" evidence="12">
    <location>
        <begin position="65"/>
        <end position="164"/>
    </location>
</feature>
<sequence>MPAERGSMPESRSAERGFTPVRRSAEHGFTLVELMVVITVIGLAAAIAAFNMPDSRGRVFDEGLRFAARVRAARDIAVVEARPVSLWVTTGGYGFERRIAGRWSPVADKPLRVERWNEGTRATIPDPSGRVRLTFDPTGIADRGLDLQLSRSGVDALVRVGADGEVRTDAQ</sequence>
<comment type="caution">
    <text evidence="13">The sequence shown here is derived from an EMBL/GenBank/DDBJ whole genome shotgun (WGS) entry which is preliminary data.</text>
</comment>
<keyword evidence="6 11" id="KW-0812">Transmembrane</keyword>
<dbReference type="PROSITE" id="PS00409">
    <property type="entry name" value="PROKAR_NTER_METHYL"/>
    <property type="match status" value="1"/>
</dbReference>
<dbReference type="InterPro" id="IPR045584">
    <property type="entry name" value="Pilin-like"/>
</dbReference>
<protein>
    <recommendedName>
        <fullName evidence="2">Type II secretion system protein H</fullName>
    </recommendedName>
    <alternativeName>
        <fullName evidence="10">General secretion pathway protein H</fullName>
    </alternativeName>
</protein>
<evidence type="ECO:0000256" key="4">
    <source>
        <dbReference type="ARBA" id="ARBA00022481"/>
    </source>
</evidence>
<proteinExistence type="inferred from homology"/>
<evidence type="ECO:0000313" key="14">
    <source>
        <dbReference type="Proteomes" id="UP001230685"/>
    </source>
</evidence>
<evidence type="ECO:0000256" key="9">
    <source>
        <dbReference type="ARBA" id="ARBA00025772"/>
    </source>
</evidence>
<keyword evidence="7 11" id="KW-1133">Transmembrane helix</keyword>
<dbReference type="NCBIfam" id="TIGR02532">
    <property type="entry name" value="IV_pilin_GFxxxE"/>
    <property type="match status" value="1"/>
</dbReference>
<dbReference type="Pfam" id="PF07963">
    <property type="entry name" value="N_methyl"/>
    <property type="match status" value="1"/>
</dbReference>
<evidence type="ECO:0000256" key="8">
    <source>
        <dbReference type="ARBA" id="ARBA00023136"/>
    </source>
</evidence>
<dbReference type="RefSeq" id="WP_305171549.1">
    <property type="nucleotide sequence ID" value="NZ_JAUUDS010000001.1"/>
</dbReference>
<dbReference type="Proteomes" id="UP001230685">
    <property type="component" value="Unassembled WGS sequence"/>
</dbReference>
<evidence type="ECO:0000256" key="3">
    <source>
        <dbReference type="ARBA" id="ARBA00022475"/>
    </source>
</evidence>
<evidence type="ECO:0000256" key="11">
    <source>
        <dbReference type="SAM" id="Phobius"/>
    </source>
</evidence>
<accession>A0ABT9EG80</accession>
<dbReference type="InterPro" id="IPR022346">
    <property type="entry name" value="T2SS_GspH"/>
</dbReference>
<comment type="similarity">
    <text evidence="9">Belongs to the GSP H family.</text>
</comment>
<dbReference type="EMBL" id="JAUUDS010000001">
    <property type="protein sequence ID" value="MDP1025976.1"/>
    <property type="molecule type" value="Genomic_DNA"/>
</dbReference>
<evidence type="ECO:0000256" key="1">
    <source>
        <dbReference type="ARBA" id="ARBA00004377"/>
    </source>
</evidence>
<evidence type="ECO:0000313" key="13">
    <source>
        <dbReference type="EMBL" id="MDP1025976.1"/>
    </source>
</evidence>
<comment type="subcellular location">
    <subcellularLocation>
        <location evidence="1">Cell inner membrane</location>
        <topology evidence="1">Single-pass membrane protein</topology>
    </subcellularLocation>
</comment>
<dbReference type="Pfam" id="PF12019">
    <property type="entry name" value="GspH"/>
    <property type="match status" value="1"/>
</dbReference>
<keyword evidence="3" id="KW-1003">Cell membrane</keyword>
<dbReference type="Gene3D" id="3.55.40.10">
    <property type="entry name" value="minor pseudopilin epsh domain"/>
    <property type="match status" value="1"/>
</dbReference>